<dbReference type="InterPro" id="IPR027385">
    <property type="entry name" value="Beta-barrel_OMP"/>
</dbReference>
<evidence type="ECO:0000256" key="2">
    <source>
        <dbReference type="SAM" id="SignalP"/>
    </source>
</evidence>
<evidence type="ECO:0000313" key="4">
    <source>
        <dbReference type="EMBL" id="SFU51869.1"/>
    </source>
</evidence>
<keyword evidence="5" id="KW-1185">Reference proteome</keyword>
<dbReference type="EMBL" id="FPCA01000001">
    <property type="protein sequence ID" value="SFU51869.1"/>
    <property type="molecule type" value="Genomic_DNA"/>
</dbReference>
<keyword evidence="1 2" id="KW-0732">Signal</keyword>
<accession>A0A1I7GTY0</accession>
<gene>
    <name evidence="4" type="ORF">SAMN04487941_1266</name>
</gene>
<sequence length="214" mass="23113">MKKLFVSALFALLGTGAFAQTAPGTVVVSGQVGFGVSSTDGENTGNFPNTTEFSIGPSIGYLLSDGLELGLNLRYSHSKYSYDREGNNLSVDYVNNGFRFSPYLKKYFMVSDKVAFTGSAFAGYEISNSKRGSDSVFMTDSETKSNTFDIGVAPGIVFFPTEKIGISGSLGRLSYSTIKAKSSEGEVSNERTTNNFGFDFSSSLYLGFSYYISR</sequence>
<evidence type="ECO:0000259" key="3">
    <source>
        <dbReference type="Pfam" id="PF13505"/>
    </source>
</evidence>
<dbReference type="RefSeq" id="WP_068836581.1">
    <property type="nucleotide sequence ID" value="NZ_BMXC01000001.1"/>
</dbReference>
<dbReference type="Proteomes" id="UP000182491">
    <property type="component" value="Unassembled WGS sequence"/>
</dbReference>
<feature type="signal peptide" evidence="2">
    <location>
        <begin position="1"/>
        <end position="19"/>
    </location>
</feature>
<dbReference type="STRING" id="388950.GCA_001611675_00362"/>
<evidence type="ECO:0000256" key="1">
    <source>
        <dbReference type="ARBA" id="ARBA00022729"/>
    </source>
</evidence>
<name>A0A1I7GTY0_9BACT</name>
<dbReference type="OrthoDB" id="945117at2"/>
<reference evidence="5" key="1">
    <citation type="submission" date="2016-10" db="EMBL/GenBank/DDBJ databases">
        <authorList>
            <person name="Varghese N."/>
        </authorList>
    </citation>
    <scope>NUCLEOTIDE SEQUENCE [LARGE SCALE GENOMIC DNA]</scope>
    <source>
        <strain evidence="5">DSM 18820</strain>
    </source>
</reference>
<feature type="domain" description="Outer membrane protein beta-barrel" evidence="3">
    <location>
        <begin position="6"/>
        <end position="189"/>
    </location>
</feature>
<protein>
    <submittedName>
        <fullName evidence="4">Outer membrane protein beta-barrel domain-containing protein</fullName>
    </submittedName>
</protein>
<dbReference type="AlphaFoldDB" id="A0A1I7GTY0"/>
<proteinExistence type="predicted"/>
<organism evidence="4 5">
    <name type="scientific">Pontibacter akesuensis</name>
    <dbReference type="NCBI Taxonomy" id="388950"/>
    <lineage>
        <taxon>Bacteria</taxon>
        <taxon>Pseudomonadati</taxon>
        <taxon>Bacteroidota</taxon>
        <taxon>Cytophagia</taxon>
        <taxon>Cytophagales</taxon>
        <taxon>Hymenobacteraceae</taxon>
        <taxon>Pontibacter</taxon>
    </lineage>
</organism>
<dbReference type="SUPFAM" id="SSF56935">
    <property type="entry name" value="Porins"/>
    <property type="match status" value="1"/>
</dbReference>
<evidence type="ECO:0000313" key="5">
    <source>
        <dbReference type="Proteomes" id="UP000182491"/>
    </source>
</evidence>
<feature type="chain" id="PRO_5010289710" evidence="2">
    <location>
        <begin position="20"/>
        <end position="214"/>
    </location>
</feature>
<dbReference type="Pfam" id="PF13505">
    <property type="entry name" value="OMP_b-brl"/>
    <property type="match status" value="1"/>
</dbReference>